<dbReference type="EnsemblMetazoa" id="XM_050651440.1">
    <property type="protein sequence ID" value="XP_050507397.1"/>
    <property type="gene ID" value="LOC114328718"/>
</dbReference>
<feature type="region of interest" description="Disordered" evidence="1">
    <location>
        <begin position="132"/>
        <end position="158"/>
    </location>
</feature>
<organism evidence="3 4">
    <name type="scientific">Diabrotica virgifera virgifera</name>
    <name type="common">western corn rootworm</name>
    <dbReference type="NCBI Taxonomy" id="50390"/>
    <lineage>
        <taxon>Eukaryota</taxon>
        <taxon>Metazoa</taxon>
        <taxon>Ecdysozoa</taxon>
        <taxon>Arthropoda</taxon>
        <taxon>Hexapoda</taxon>
        <taxon>Insecta</taxon>
        <taxon>Pterygota</taxon>
        <taxon>Neoptera</taxon>
        <taxon>Endopterygota</taxon>
        <taxon>Coleoptera</taxon>
        <taxon>Polyphaga</taxon>
        <taxon>Cucujiformia</taxon>
        <taxon>Chrysomeloidea</taxon>
        <taxon>Chrysomelidae</taxon>
        <taxon>Galerucinae</taxon>
        <taxon>Diabroticina</taxon>
        <taxon>Diabroticites</taxon>
        <taxon>Diabrotica</taxon>
    </lineage>
</organism>
<sequence>MPVDSLDVVAFAFLIVLICVLLYVIRQKNKYDQRRLQNEGGDYDEQSLLHYSGVSFITNLANPFIVELTAHQQDDIYNISGRVQNQEQWPTHDAHLSIDHISVLNQMNKPVYDDAPPSYEEVMKTSIQVVGETSTPPYSPPQPPSQVVIVVPPTTRSQ</sequence>
<dbReference type="RefSeq" id="XP_050507397.1">
    <property type="nucleotide sequence ID" value="XM_050651440.1"/>
</dbReference>
<reference evidence="3" key="1">
    <citation type="submission" date="2025-05" db="UniProtKB">
        <authorList>
            <consortium name="EnsemblMetazoa"/>
        </authorList>
    </citation>
    <scope>IDENTIFICATION</scope>
</reference>
<protein>
    <submittedName>
        <fullName evidence="3">Uncharacterized protein</fullName>
    </submittedName>
</protein>
<evidence type="ECO:0000313" key="3">
    <source>
        <dbReference type="EnsemblMetazoa" id="XP_050507397.1"/>
    </source>
</evidence>
<feature type="compositionally biased region" description="Low complexity" evidence="1">
    <location>
        <begin position="145"/>
        <end position="158"/>
    </location>
</feature>
<dbReference type="GeneID" id="114328718"/>
<evidence type="ECO:0000256" key="2">
    <source>
        <dbReference type="SAM" id="Phobius"/>
    </source>
</evidence>
<keyword evidence="4" id="KW-1185">Reference proteome</keyword>
<keyword evidence="2" id="KW-0472">Membrane</keyword>
<accession>A0ABM5KB32</accession>
<keyword evidence="2" id="KW-1133">Transmembrane helix</keyword>
<evidence type="ECO:0000256" key="1">
    <source>
        <dbReference type="SAM" id="MobiDB-lite"/>
    </source>
</evidence>
<keyword evidence="2" id="KW-0812">Transmembrane</keyword>
<proteinExistence type="predicted"/>
<evidence type="ECO:0000313" key="4">
    <source>
        <dbReference type="Proteomes" id="UP001652700"/>
    </source>
</evidence>
<name>A0ABM5KB32_DIAVI</name>
<dbReference type="Proteomes" id="UP001652700">
    <property type="component" value="Unplaced"/>
</dbReference>
<feature type="transmembrane region" description="Helical" evidence="2">
    <location>
        <begin position="6"/>
        <end position="25"/>
    </location>
</feature>